<feature type="region of interest" description="Disordered" evidence="1">
    <location>
        <begin position="295"/>
        <end position="333"/>
    </location>
</feature>
<dbReference type="GeneID" id="30145038"/>
<feature type="region of interest" description="Disordered" evidence="1">
    <location>
        <begin position="401"/>
        <end position="437"/>
    </location>
</feature>
<keyword evidence="3" id="KW-1185">Reference proteome</keyword>
<reference evidence="3" key="1">
    <citation type="submission" date="2016-05" db="EMBL/GenBank/DDBJ databases">
        <title>Comparative genomics of biotechnologically important yeasts.</title>
        <authorList>
            <consortium name="DOE Joint Genome Institute"/>
            <person name="Riley R."/>
            <person name="Haridas S."/>
            <person name="Wolfe K.H."/>
            <person name="Lopes M.R."/>
            <person name="Hittinger C.T."/>
            <person name="Goker M."/>
            <person name="Salamov A."/>
            <person name="Wisecaver J."/>
            <person name="Long T.M."/>
            <person name="Aerts A.L."/>
            <person name="Barry K."/>
            <person name="Choi C."/>
            <person name="Clum A."/>
            <person name="Coughlan A.Y."/>
            <person name="Deshpande S."/>
            <person name="Douglass A.P."/>
            <person name="Hanson S.J."/>
            <person name="Klenk H.-P."/>
            <person name="Labutti K."/>
            <person name="Lapidus A."/>
            <person name="Lindquist E."/>
            <person name="Lipzen A."/>
            <person name="Meier-Kolthoff J.P."/>
            <person name="Ohm R.A."/>
            <person name="Otillar R.P."/>
            <person name="Pangilinan J."/>
            <person name="Peng Y."/>
            <person name="Rokas A."/>
            <person name="Rosa C.A."/>
            <person name="Scheuner C."/>
            <person name="Sibirny A.A."/>
            <person name="Slot J.C."/>
            <person name="Stielow J.B."/>
            <person name="Sun H."/>
            <person name="Kurtzman C.P."/>
            <person name="Blackwell M."/>
            <person name="Grigoriev I.V."/>
            <person name="Jeffries T.W."/>
        </authorList>
    </citation>
    <scope>NUCLEOTIDE SEQUENCE [LARGE SCALE GENOMIC DNA]</scope>
    <source>
        <strain evidence="3">NRRL Y-12698</strain>
    </source>
</reference>
<accession>A0A1E3QM10</accession>
<dbReference type="Proteomes" id="UP000094336">
    <property type="component" value="Unassembled WGS sequence"/>
</dbReference>
<feature type="region of interest" description="Disordered" evidence="1">
    <location>
        <begin position="194"/>
        <end position="222"/>
    </location>
</feature>
<feature type="compositionally biased region" description="Basic and acidic residues" evidence="1">
    <location>
        <begin position="253"/>
        <end position="276"/>
    </location>
</feature>
<organism evidence="2 3">
    <name type="scientific">Babjeviella inositovora NRRL Y-12698</name>
    <dbReference type="NCBI Taxonomy" id="984486"/>
    <lineage>
        <taxon>Eukaryota</taxon>
        <taxon>Fungi</taxon>
        <taxon>Dikarya</taxon>
        <taxon>Ascomycota</taxon>
        <taxon>Saccharomycotina</taxon>
        <taxon>Pichiomycetes</taxon>
        <taxon>Serinales incertae sedis</taxon>
        <taxon>Babjeviella</taxon>
    </lineage>
</organism>
<evidence type="ECO:0000313" key="2">
    <source>
        <dbReference type="EMBL" id="ODQ78504.1"/>
    </source>
</evidence>
<dbReference type="EMBL" id="KV454435">
    <property type="protein sequence ID" value="ODQ78504.1"/>
    <property type="molecule type" value="Genomic_DNA"/>
</dbReference>
<dbReference type="RefSeq" id="XP_018983832.1">
    <property type="nucleotide sequence ID" value="XM_019127185.1"/>
</dbReference>
<gene>
    <name evidence="2" type="ORF">BABINDRAFT_14660</name>
</gene>
<feature type="compositionally biased region" description="Polar residues" evidence="1">
    <location>
        <begin position="354"/>
        <end position="363"/>
    </location>
</feature>
<evidence type="ECO:0000256" key="1">
    <source>
        <dbReference type="SAM" id="MobiDB-lite"/>
    </source>
</evidence>
<feature type="compositionally biased region" description="Polar residues" evidence="1">
    <location>
        <begin position="413"/>
        <end position="423"/>
    </location>
</feature>
<protein>
    <submittedName>
        <fullName evidence="2">Uncharacterized protein</fullName>
    </submittedName>
</protein>
<proteinExistence type="predicted"/>
<evidence type="ECO:0000313" key="3">
    <source>
        <dbReference type="Proteomes" id="UP000094336"/>
    </source>
</evidence>
<sequence>MSDDNNQPEKHPHLDNIGGIAASVAGSIAGADVASKLGAGTVGSIAGSVAGSMGANKLTDEKSVIVVIVTKKDVPPQISSDHLADGSYQVKLTKPYTDRFEDYHIKYSTRQTTSELEIISKRDNVHQIYQFDASDYDLSQTTYLVEGHSLLVKVPRAVNIEVLRQQAFSRAESKRHEHAACARKVERQQLVAKALQEKSRSEQENARRTANAARRNAQREADDKFNKELEGRLQEVFSGFLNGVLSFAGEFNQSERESKPETPKTEETSATNDKHEEEFSDLIEDFLFNTVFGAVPSKSEEKPESTQEKDSCKCESSQCTTAKNTEHASTDLQSAELNSLTSLADNLDDAERSIASSGASTPSVAAAEDEGEVTGPEPATVNSPVVVVTQDIDEEDIVLVSAPATPEGETADEVSSSKLSRQPSLEEVEDEEFKQKH</sequence>
<feature type="compositionally biased region" description="Acidic residues" evidence="1">
    <location>
        <begin position="426"/>
        <end position="437"/>
    </location>
</feature>
<feature type="region of interest" description="Disordered" evidence="1">
    <location>
        <begin position="251"/>
        <end position="276"/>
    </location>
</feature>
<feature type="region of interest" description="Disordered" evidence="1">
    <location>
        <begin position="349"/>
        <end position="382"/>
    </location>
</feature>
<name>A0A1E3QM10_9ASCO</name>
<feature type="compositionally biased region" description="Basic and acidic residues" evidence="1">
    <location>
        <begin position="195"/>
        <end position="207"/>
    </location>
</feature>
<dbReference type="AlphaFoldDB" id="A0A1E3QM10"/>
<feature type="compositionally biased region" description="Polar residues" evidence="1">
    <location>
        <begin position="314"/>
        <end position="323"/>
    </location>
</feature>
<feature type="compositionally biased region" description="Basic and acidic residues" evidence="1">
    <location>
        <begin position="298"/>
        <end position="313"/>
    </location>
</feature>